<evidence type="ECO:0000313" key="5">
    <source>
        <dbReference type="Proteomes" id="UP000664169"/>
    </source>
</evidence>
<dbReference type="AlphaFoldDB" id="A0A8H3F7G9"/>
<feature type="region of interest" description="Disordered" evidence="1">
    <location>
        <begin position="43"/>
        <end position="102"/>
    </location>
</feature>
<evidence type="ECO:0000256" key="1">
    <source>
        <dbReference type="SAM" id="MobiDB-lite"/>
    </source>
</evidence>
<feature type="compositionally biased region" description="Polar residues" evidence="1">
    <location>
        <begin position="636"/>
        <end position="649"/>
    </location>
</feature>
<reference evidence="4" key="1">
    <citation type="submission" date="2021-03" db="EMBL/GenBank/DDBJ databases">
        <authorList>
            <person name="Tagirdzhanova G."/>
        </authorList>
    </citation>
    <scope>NUCLEOTIDE SEQUENCE</scope>
</reference>
<feature type="region of interest" description="Disordered" evidence="1">
    <location>
        <begin position="634"/>
        <end position="696"/>
    </location>
</feature>
<dbReference type="GO" id="GO:0005085">
    <property type="term" value="F:guanyl-nucleotide exchange factor activity"/>
    <property type="evidence" value="ECO:0007669"/>
    <property type="project" value="InterPro"/>
</dbReference>
<feature type="compositionally biased region" description="Basic and acidic residues" evidence="1">
    <location>
        <begin position="43"/>
        <end position="57"/>
    </location>
</feature>
<dbReference type="GO" id="GO:0043130">
    <property type="term" value="F:ubiquitin binding"/>
    <property type="evidence" value="ECO:0007669"/>
    <property type="project" value="InterPro"/>
</dbReference>
<dbReference type="SUPFAM" id="SSF109993">
    <property type="entry name" value="VPS9 domain"/>
    <property type="match status" value="1"/>
</dbReference>
<evidence type="ECO:0000259" key="3">
    <source>
        <dbReference type="PROSITE" id="PS51205"/>
    </source>
</evidence>
<feature type="region of interest" description="Disordered" evidence="1">
    <location>
        <begin position="178"/>
        <end position="231"/>
    </location>
</feature>
<dbReference type="Gene3D" id="1.20.1050.80">
    <property type="entry name" value="VPS9 domain"/>
    <property type="match status" value="1"/>
</dbReference>
<feature type="region of interest" description="Disordered" evidence="1">
    <location>
        <begin position="127"/>
        <end position="166"/>
    </location>
</feature>
<dbReference type="InterPro" id="IPR037191">
    <property type="entry name" value="VPS9_dom_sf"/>
</dbReference>
<feature type="domain" description="VPS9" evidence="3">
    <location>
        <begin position="398"/>
        <end position="538"/>
    </location>
</feature>
<dbReference type="InterPro" id="IPR045046">
    <property type="entry name" value="Vps9-like"/>
</dbReference>
<evidence type="ECO:0008006" key="6">
    <source>
        <dbReference type="Google" id="ProtNLM"/>
    </source>
</evidence>
<feature type="domain" description="CUE" evidence="2">
    <location>
        <begin position="713"/>
        <end position="756"/>
    </location>
</feature>
<keyword evidence="5" id="KW-1185">Reference proteome</keyword>
<dbReference type="EMBL" id="CAJPDQ010000015">
    <property type="protein sequence ID" value="CAF9920052.1"/>
    <property type="molecule type" value="Genomic_DNA"/>
</dbReference>
<dbReference type="GO" id="GO:0031267">
    <property type="term" value="F:small GTPase binding"/>
    <property type="evidence" value="ECO:0007669"/>
    <property type="project" value="TreeGrafter"/>
</dbReference>
<feature type="compositionally biased region" description="Basic and acidic residues" evidence="1">
    <location>
        <begin position="601"/>
        <end position="610"/>
    </location>
</feature>
<dbReference type="InterPro" id="IPR003123">
    <property type="entry name" value="VPS9"/>
</dbReference>
<protein>
    <recommendedName>
        <fullName evidence="6">Guanine nucleotide exchange factor Vps9</fullName>
    </recommendedName>
</protein>
<sequence>MAADIDEPAGNKVVAMDTSGGIVPRADTVQANSAEDNSALLVAKDELAEGQGHRTDPSENISQSDLIDVDSTTTDRKEVQQESMNSMPLDGQAIHKPDPDIEQITQAGTHLSLLDEPILENVEYPISTKPHGLEQPNIIQDGDSDSPQVPAGTVSKQIPKSDDVGKADLEIQSIMEQFDTEEESDEASTEEQAKLPVRTSSLEKVRSASSIRNSTASSKEPHMDAARRASRASSIRSLSFSKTGRYSLSEGSQPMSPLSSPAIHKALPPAPDPDLPFDFHRFLDQLRHRTADPVAKFLRSFLFEFGKKQWMVHEQIKIINDFLVFITGKMCQCEVWKEVSDAEFDNAKEGMEKLVMNRLYSQTYSPAILGPVASPKGKRKASDRPAGPYRRGQHQEDIERDGILAQKIRIYSWVRPEHLDIPKVDEGNERFSKLAQQEILRIGSYRAPRDKVICILNCCKVIFGLLKNLKSADTSADAFIPMLIYVILQANPEHLVSNVQYILRFRNPDKLGGEAGYYVSSLMGAIQFIENLDRTSLTISDEEFEKQVELAVSAIAERQAEVLEQDTPRQAEFNEKLDHDRLMFSQSLRSPNPRSPIRGSSAEKESSDFDEKAAVGGILKSFQRPLTNIGRMFSEEGSSSQYPAGQHQKSGLPPTTPQGLSPSMLDAVQEHANGATESPTRSSRSSRKISAEDAAARQASAEIAEAQRITRAEHKDVVDTLCGMFPDLDRDIIDDVVRMKEGRIGAAVDACLAINNAA</sequence>
<dbReference type="Pfam" id="PF02845">
    <property type="entry name" value="CUE"/>
    <property type="match status" value="1"/>
</dbReference>
<dbReference type="GO" id="GO:0030139">
    <property type="term" value="C:endocytic vesicle"/>
    <property type="evidence" value="ECO:0007669"/>
    <property type="project" value="TreeGrafter"/>
</dbReference>
<dbReference type="InterPro" id="IPR041545">
    <property type="entry name" value="DUF5601"/>
</dbReference>
<dbReference type="PANTHER" id="PTHR23101:SF25">
    <property type="entry name" value="GTPASE-ACTIVATING PROTEIN AND VPS9 DOMAIN-CONTAINING PROTEIN 1"/>
    <property type="match status" value="1"/>
</dbReference>
<dbReference type="Proteomes" id="UP000664169">
    <property type="component" value="Unassembled WGS sequence"/>
</dbReference>
<dbReference type="CDD" id="cd14369">
    <property type="entry name" value="CUE_VPS9_like"/>
    <property type="match status" value="1"/>
</dbReference>
<dbReference type="PROSITE" id="PS51140">
    <property type="entry name" value="CUE"/>
    <property type="match status" value="1"/>
</dbReference>
<feature type="compositionally biased region" description="Polar residues" evidence="1">
    <location>
        <begin position="245"/>
        <end position="259"/>
    </location>
</feature>
<dbReference type="GO" id="GO:0016192">
    <property type="term" value="P:vesicle-mediated transport"/>
    <property type="evidence" value="ECO:0007669"/>
    <property type="project" value="InterPro"/>
</dbReference>
<dbReference type="Pfam" id="PF18151">
    <property type="entry name" value="DUF5601"/>
    <property type="match status" value="1"/>
</dbReference>
<dbReference type="SUPFAM" id="SSF46934">
    <property type="entry name" value="UBA-like"/>
    <property type="match status" value="1"/>
</dbReference>
<dbReference type="Gene3D" id="1.10.8.10">
    <property type="entry name" value="DNA helicase RuvA subunit, C-terminal domain"/>
    <property type="match status" value="1"/>
</dbReference>
<feature type="region of interest" description="Disordered" evidence="1">
    <location>
        <begin position="584"/>
        <end position="610"/>
    </location>
</feature>
<feature type="region of interest" description="Disordered" evidence="1">
    <location>
        <begin position="1"/>
        <end position="23"/>
    </location>
</feature>
<dbReference type="InterPro" id="IPR003892">
    <property type="entry name" value="CUE"/>
</dbReference>
<dbReference type="InterPro" id="IPR009060">
    <property type="entry name" value="UBA-like_sf"/>
</dbReference>
<accession>A0A8H3F7G9</accession>
<evidence type="ECO:0000259" key="2">
    <source>
        <dbReference type="PROSITE" id="PS51140"/>
    </source>
</evidence>
<dbReference type="PANTHER" id="PTHR23101">
    <property type="entry name" value="RAB GDP/GTP EXCHANGE FACTOR"/>
    <property type="match status" value="1"/>
</dbReference>
<organism evidence="4 5">
    <name type="scientific">Gomphillus americanus</name>
    <dbReference type="NCBI Taxonomy" id="1940652"/>
    <lineage>
        <taxon>Eukaryota</taxon>
        <taxon>Fungi</taxon>
        <taxon>Dikarya</taxon>
        <taxon>Ascomycota</taxon>
        <taxon>Pezizomycotina</taxon>
        <taxon>Lecanoromycetes</taxon>
        <taxon>OSLEUM clade</taxon>
        <taxon>Ostropomycetidae</taxon>
        <taxon>Ostropales</taxon>
        <taxon>Graphidaceae</taxon>
        <taxon>Gomphilloideae</taxon>
        <taxon>Gomphillus</taxon>
    </lineage>
</organism>
<dbReference type="OrthoDB" id="300289at2759"/>
<gene>
    <name evidence="4" type="ORF">GOMPHAMPRED_001965</name>
</gene>
<proteinExistence type="predicted"/>
<comment type="caution">
    <text evidence="4">The sequence shown here is derived from an EMBL/GenBank/DDBJ whole genome shotgun (WGS) entry which is preliminary data.</text>
</comment>
<name>A0A8H3F7G9_9LECA</name>
<dbReference type="SMART" id="SM00167">
    <property type="entry name" value="VPS9"/>
    <property type="match status" value="1"/>
</dbReference>
<dbReference type="Pfam" id="PF02204">
    <property type="entry name" value="VPS9"/>
    <property type="match status" value="1"/>
</dbReference>
<evidence type="ECO:0000313" key="4">
    <source>
        <dbReference type="EMBL" id="CAF9920052.1"/>
    </source>
</evidence>
<feature type="compositionally biased region" description="Low complexity" evidence="1">
    <location>
        <begin position="207"/>
        <end position="218"/>
    </location>
</feature>
<feature type="region of interest" description="Disordered" evidence="1">
    <location>
        <begin position="371"/>
        <end position="393"/>
    </location>
</feature>
<dbReference type="GO" id="GO:0005829">
    <property type="term" value="C:cytosol"/>
    <property type="evidence" value="ECO:0007669"/>
    <property type="project" value="TreeGrafter"/>
</dbReference>
<dbReference type="Gene3D" id="1.10.246.120">
    <property type="match status" value="1"/>
</dbReference>
<feature type="region of interest" description="Disordered" evidence="1">
    <location>
        <begin position="245"/>
        <end position="265"/>
    </location>
</feature>
<dbReference type="InterPro" id="IPR041804">
    <property type="entry name" value="Vps9_CUE"/>
</dbReference>
<dbReference type="PROSITE" id="PS51205">
    <property type="entry name" value="VPS9"/>
    <property type="match status" value="1"/>
</dbReference>
<feature type="compositionally biased region" description="Acidic residues" evidence="1">
    <location>
        <begin position="178"/>
        <end position="189"/>
    </location>
</feature>